<dbReference type="Gene3D" id="2.60.40.10">
    <property type="entry name" value="Immunoglobulins"/>
    <property type="match status" value="3"/>
</dbReference>
<feature type="non-terminal residue" evidence="3">
    <location>
        <position position="323"/>
    </location>
</feature>
<dbReference type="Pfam" id="PF02369">
    <property type="entry name" value="Big_1"/>
    <property type="match status" value="2"/>
</dbReference>
<evidence type="ECO:0000259" key="2">
    <source>
        <dbReference type="PROSITE" id="PS51127"/>
    </source>
</evidence>
<proteinExistence type="inferred from homology"/>
<reference evidence="3 4" key="1">
    <citation type="submission" date="2019-08" db="EMBL/GenBank/DDBJ databases">
        <title>The draft genome of Lelliottia nimipressuralis strain CICC 24156.</title>
        <authorList>
            <person name="Wu W."/>
            <person name="Feng Y."/>
            <person name="Zong Z."/>
        </authorList>
    </citation>
    <scope>NUCLEOTIDE SEQUENCE [LARGE SCALE GENOMIC DNA]</scope>
    <source>
        <strain evidence="3 4">CICC 24156</strain>
    </source>
</reference>
<comment type="similarity">
    <text evidence="1">Belongs to the intimin/invasin family.</text>
</comment>
<gene>
    <name evidence="3" type="ORF">FZO59_22215</name>
</gene>
<dbReference type="InterPro" id="IPR013783">
    <property type="entry name" value="Ig-like_fold"/>
</dbReference>
<protein>
    <recommendedName>
        <fullName evidence="2">Big-1 domain-containing protein</fullName>
    </recommendedName>
</protein>
<evidence type="ECO:0000313" key="3">
    <source>
        <dbReference type="EMBL" id="TYT27786.1"/>
    </source>
</evidence>
<feature type="non-terminal residue" evidence="3">
    <location>
        <position position="1"/>
    </location>
</feature>
<evidence type="ECO:0000256" key="1">
    <source>
        <dbReference type="ARBA" id="ARBA00010116"/>
    </source>
</evidence>
<dbReference type="PROSITE" id="PS51127">
    <property type="entry name" value="BIG1"/>
    <property type="match status" value="1"/>
</dbReference>
<dbReference type="InterPro" id="IPR003344">
    <property type="entry name" value="Big_1_dom"/>
</dbReference>
<name>A0ABY3NWV3_9ENTR</name>
<dbReference type="PANTHER" id="PTHR39576:SF2">
    <property type="entry name" value="ATTACHING AND EFFACING PROTEIN HOMOLOG-RELATED"/>
    <property type="match status" value="1"/>
</dbReference>
<organism evidence="3 4">
    <name type="scientific">Lelliottia nimipressuralis</name>
    <dbReference type="NCBI Taxonomy" id="69220"/>
    <lineage>
        <taxon>Bacteria</taxon>
        <taxon>Pseudomonadati</taxon>
        <taxon>Pseudomonadota</taxon>
        <taxon>Gammaproteobacteria</taxon>
        <taxon>Enterobacterales</taxon>
        <taxon>Enterobacteriaceae</taxon>
        <taxon>Lelliottia</taxon>
    </lineage>
</organism>
<dbReference type="SUPFAM" id="SSF49373">
    <property type="entry name" value="Invasin/intimin cell-adhesion fragments"/>
    <property type="match status" value="3"/>
</dbReference>
<dbReference type="EMBL" id="VTFR01000030">
    <property type="protein sequence ID" value="TYT27786.1"/>
    <property type="molecule type" value="Genomic_DNA"/>
</dbReference>
<accession>A0ABY3NWV3</accession>
<evidence type="ECO:0000313" key="4">
    <source>
        <dbReference type="Proteomes" id="UP000323910"/>
    </source>
</evidence>
<dbReference type="RefSeq" id="WP_149045044.1">
    <property type="nucleotide sequence ID" value="NZ_VTFR01000030.1"/>
</dbReference>
<comment type="caution">
    <text evidence="3">The sequence shown here is derived from an EMBL/GenBank/DDBJ whole genome shotgun (WGS) entry which is preliminary data.</text>
</comment>
<dbReference type="InterPro" id="IPR051715">
    <property type="entry name" value="Intimin-Invasin_domain"/>
</dbReference>
<feature type="domain" description="Big-1" evidence="2">
    <location>
        <begin position="260"/>
        <end position="323"/>
    </location>
</feature>
<dbReference type="PANTHER" id="PTHR39576">
    <property type="entry name" value="ATTACHING AND EFFACING PROTEIN HOMOLOG-RELATED-RELATED"/>
    <property type="match status" value="1"/>
</dbReference>
<keyword evidence="4" id="KW-1185">Reference proteome</keyword>
<dbReference type="InterPro" id="IPR008964">
    <property type="entry name" value="Invasin/intimin_cell_adhesion"/>
</dbReference>
<dbReference type="Proteomes" id="UP000323910">
    <property type="component" value="Unassembled WGS sequence"/>
</dbReference>
<sequence length="323" mass="34180">SVTANNNGVGILSLYDTRAGETKLTVMLTDNADVTADDTVMYVPDESSSMISNMTVVKNYALANFDDENIVTFEATDRYGNQLPGMETSAFAIDYTNSANKPSEMSFAHLDNGSFEVRLKGARATYYYVTVRYADIAGANASKTVWFSPMLAIEVLANGASADGVTENKVRARLYDGNEGPQGGEGVSGGALAFRVDNGAVIASSNPLSEHTDDEGYRTITLTNINPGITKVIAVSRESLWGNPSQEIEVNFEPVIELKESNLVIDPDNAPADGVSKNVVTATVTDQNGSPVSGAEVSFSVEDGPVMTVINGTSDAEGKAIAE</sequence>